<evidence type="ECO:0000256" key="9">
    <source>
        <dbReference type="SAM" id="MobiDB-lite"/>
    </source>
</evidence>
<feature type="region of interest" description="Disordered" evidence="9">
    <location>
        <begin position="405"/>
        <end position="457"/>
    </location>
</feature>
<dbReference type="GO" id="GO:0003682">
    <property type="term" value="F:chromatin binding"/>
    <property type="evidence" value="ECO:0007669"/>
    <property type="project" value="TreeGrafter"/>
</dbReference>
<keyword evidence="2" id="KW-0677">Repeat</keyword>
<reference evidence="11 12" key="1">
    <citation type="submission" date="2015-04" db="EMBL/GenBank/DDBJ databases">
        <authorList>
            <person name="Heijne W.H."/>
            <person name="Fedorova N.D."/>
            <person name="Nierman W.C."/>
            <person name="Vollebregt A.W."/>
            <person name="Zhao Z."/>
            <person name="Wu L."/>
            <person name="Kumar M."/>
            <person name="Stam H."/>
            <person name="van den Berg M.A."/>
            <person name="Pel H.J."/>
        </authorList>
    </citation>
    <scope>NUCLEOTIDE SEQUENCE [LARGE SCALE GENOMIC DNA]</scope>
    <source>
        <strain evidence="11 12">CBS 393.64</strain>
    </source>
</reference>
<evidence type="ECO:0000256" key="7">
    <source>
        <dbReference type="ARBA" id="ARBA00023242"/>
    </source>
</evidence>
<sequence>MNPRRRAGAAGSLDSTPHSSKRRKVSDGHATETETPQATTEVGLRLLAHIKQSTDKKYKLNYCQTFCNIVTDPSLHQRTTHCDQFSPSTRSNYYRAIALPIAIDTVENKLNNYEYPTVTALESDLKRMVSNAKFYNDKSSLIFADAERIRKILSNNMPKINPAYKNPKYVAFPTPLPNKLPENPSHEGVDRRDHQDMEGETVLSAPRDSHSTPPAENNVQPESSFEGDSLQEAQDRIITELLHLKDSQGRYVATPFINKPDRNLYKEYYDIIKHPVSLRSIQKQVRGMDGRKPFSKTTAFPTWQSFEDEVEFVWRNAREFNEDDSEIVVFAGVLEASDCKNQTNRDGAVPRIRLKMGASKTPESSSQRLTLRLPGQRPSAALIEDSPQPGVSVDNEALKREQELVRAGSNGQEDHTRTTPPVTRSLRKSAASPISNSEKGAASIQRGVSASSSSRSTVATFDNETQALPSASLGLVSSRESSHESVNPASTSPNRTPVSSAMGTAIPPPAIDISGDQSTSPWLPSNPAGQVVDAHSVLHISPLDSIVRPPGQDATHALISNVTVCTRPNLDLRSRFCLSIPASPTNRQESLVINLPASHNFVSLRLQVAASTPQRQTKLVALIGTHNIHVAPQPNSSATEPVYDVRLTPGVTKVDFQMVAVHSRNSSNFGPFEVEKEYERLTLFFNLLR</sequence>
<dbReference type="GO" id="GO:0006338">
    <property type="term" value="P:chromatin remodeling"/>
    <property type="evidence" value="ECO:0007669"/>
    <property type="project" value="InterPro"/>
</dbReference>
<keyword evidence="5 8" id="KW-0103">Bromodomain</keyword>
<dbReference type="InterPro" id="IPR054551">
    <property type="entry name" value="RSC4_Ig-like"/>
</dbReference>
<evidence type="ECO:0000256" key="1">
    <source>
        <dbReference type="ARBA" id="ARBA00004123"/>
    </source>
</evidence>
<evidence type="ECO:0000256" key="5">
    <source>
        <dbReference type="ARBA" id="ARBA00023117"/>
    </source>
</evidence>
<accession>A0A0F4YM09</accession>
<protein>
    <submittedName>
        <fullName evidence="11">Polybromo-1</fullName>
    </submittedName>
</protein>
<dbReference type="GeneID" id="25319063"/>
<proteinExistence type="predicted"/>
<name>A0A0F4YM09_RASE3</name>
<dbReference type="RefSeq" id="XP_013325876.1">
    <property type="nucleotide sequence ID" value="XM_013470422.1"/>
</dbReference>
<keyword evidence="3" id="KW-0156">Chromatin regulator</keyword>
<dbReference type="Pfam" id="PF00439">
    <property type="entry name" value="Bromodomain"/>
    <property type="match status" value="2"/>
</dbReference>
<feature type="compositionally biased region" description="Basic and acidic residues" evidence="9">
    <location>
        <begin position="184"/>
        <end position="197"/>
    </location>
</feature>
<dbReference type="SUPFAM" id="SSF47370">
    <property type="entry name" value="Bromodomain"/>
    <property type="match status" value="2"/>
</dbReference>
<dbReference type="InterPro" id="IPR037382">
    <property type="entry name" value="Rsc/polybromo"/>
</dbReference>
<evidence type="ECO:0000313" key="12">
    <source>
        <dbReference type="Proteomes" id="UP000053958"/>
    </source>
</evidence>
<feature type="compositionally biased region" description="Polar residues" evidence="9">
    <location>
        <begin position="484"/>
        <end position="502"/>
    </location>
</feature>
<dbReference type="PROSITE" id="PS50014">
    <property type="entry name" value="BROMODOMAIN_2"/>
    <property type="match status" value="2"/>
</dbReference>
<feature type="region of interest" description="Disordered" evidence="9">
    <location>
        <begin position="472"/>
        <end position="518"/>
    </location>
</feature>
<feature type="compositionally biased region" description="Low complexity" evidence="9">
    <location>
        <begin position="446"/>
        <end position="457"/>
    </location>
</feature>
<evidence type="ECO:0000256" key="6">
    <source>
        <dbReference type="ARBA" id="ARBA00023163"/>
    </source>
</evidence>
<keyword evidence="7" id="KW-0539">Nucleus</keyword>
<dbReference type="PANTHER" id="PTHR16062:SF19">
    <property type="entry name" value="PROTEIN POLYBROMO-1"/>
    <property type="match status" value="1"/>
</dbReference>
<evidence type="ECO:0000256" key="4">
    <source>
        <dbReference type="ARBA" id="ARBA00023015"/>
    </source>
</evidence>
<dbReference type="GO" id="GO:0016586">
    <property type="term" value="C:RSC-type complex"/>
    <property type="evidence" value="ECO:0007669"/>
    <property type="project" value="InterPro"/>
</dbReference>
<evidence type="ECO:0000256" key="3">
    <source>
        <dbReference type="ARBA" id="ARBA00022853"/>
    </source>
</evidence>
<feature type="domain" description="Bromo" evidence="10">
    <location>
        <begin position="92"/>
        <end position="143"/>
    </location>
</feature>
<evidence type="ECO:0000256" key="2">
    <source>
        <dbReference type="ARBA" id="ARBA00022737"/>
    </source>
</evidence>
<dbReference type="CDD" id="cd04369">
    <property type="entry name" value="Bromodomain"/>
    <property type="match status" value="2"/>
</dbReference>
<dbReference type="Gene3D" id="1.20.920.10">
    <property type="entry name" value="Bromodomain-like"/>
    <property type="match status" value="2"/>
</dbReference>
<dbReference type="OrthoDB" id="6017at2759"/>
<dbReference type="GO" id="GO:0006368">
    <property type="term" value="P:transcription elongation by RNA polymerase II"/>
    <property type="evidence" value="ECO:0007669"/>
    <property type="project" value="TreeGrafter"/>
</dbReference>
<feature type="domain" description="Bromo" evidence="10">
    <location>
        <begin position="248"/>
        <end position="328"/>
    </location>
</feature>
<dbReference type="PRINTS" id="PR00503">
    <property type="entry name" value="BROMODOMAIN"/>
</dbReference>
<gene>
    <name evidence="11" type="ORF">T310_6778</name>
</gene>
<feature type="compositionally biased region" description="Polar residues" evidence="9">
    <location>
        <begin position="211"/>
        <end position="223"/>
    </location>
</feature>
<evidence type="ECO:0000313" key="11">
    <source>
        <dbReference type="EMBL" id="KKA19264.1"/>
    </source>
</evidence>
<evidence type="ECO:0000256" key="8">
    <source>
        <dbReference type="PROSITE-ProRule" id="PRU00035"/>
    </source>
</evidence>
<comment type="caution">
    <text evidence="11">The sequence shown here is derived from an EMBL/GenBank/DDBJ whole genome shotgun (WGS) entry which is preliminary data.</text>
</comment>
<comment type="subcellular location">
    <subcellularLocation>
        <location evidence="1">Nucleus</location>
    </subcellularLocation>
</comment>
<feature type="region of interest" description="Disordered" evidence="9">
    <location>
        <begin position="174"/>
        <end position="229"/>
    </location>
</feature>
<dbReference type="STRING" id="1408163.A0A0F4YM09"/>
<dbReference type="InterPro" id="IPR001487">
    <property type="entry name" value="Bromodomain"/>
</dbReference>
<evidence type="ECO:0000259" key="10">
    <source>
        <dbReference type="PROSITE" id="PS50014"/>
    </source>
</evidence>
<dbReference type="AlphaFoldDB" id="A0A0F4YM09"/>
<dbReference type="Proteomes" id="UP000053958">
    <property type="component" value="Unassembled WGS sequence"/>
</dbReference>
<keyword evidence="6" id="KW-0804">Transcription</keyword>
<keyword evidence="4" id="KW-0805">Transcription regulation</keyword>
<dbReference type="InterPro" id="IPR036427">
    <property type="entry name" value="Bromodomain-like_sf"/>
</dbReference>
<feature type="region of interest" description="Disordered" evidence="9">
    <location>
        <begin position="1"/>
        <end position="38"/>
    </location>
</feature>
<dbReference type="PANTHER" id="PTHR16062">
    <property type="entry name" value="SWI/SNF-RELATED"/>
    <property type="match status" value="1"/>
</dbReference>
<dbReference type="Pfam" id="PF22994">
    <property type="entry name" value="RSC4_Ig_like"/>
    <property type="match status" value="1"/>
</dbReference>
<dbReference type="SMART" id="SM00297">
    <property type="entry name" value="BROMO"/>
    <property type="match status" value="2"/>
</dbReference>
<organism evidence="11 12">
    <name type="scientific">Rasamsonia emersonii (strain ATCC 16479 / CBS 393.64 / IMI 116815)</name>
    <dbReference type="NCBI Taxonomy" id="1408163"/>
    <lineage>
        <taxon>Eukaryota</taxon>
        <taxon>Fungi</taxon>
        <taxon>Dikarya</taxon>
        <taxon>Ascomycota</taxon>
        <taxon>Pezizomycotina</taxon>
        <taxon>Eurotiomycetes</taxon>
        <taxon>Eurotiomycetidae</taxon>
        <taxon>Eurotiales</taxon>
        <taxon>Trichocomaceae</taxon>
        <taxon>Rasamsonia</taxon>
    </lineage>
</organism>
<keyword evidence="12" id="KW-1185">Reference proteome</keyword>
<dbReference type="EMBL" id="LASV01000364">
    <property type="protein sequence ID" value="KKA19264.1"/>
    <property type="molecule type" value="Genomic_DNA"/>
</dbReference>